<comment type="similarity">
    <text evidence="1">Belongs to the peptidase C48 family.</text>
</comment>
<dbReference type="GO" id="GO:0006508">
    <property type="term" value="P:proteolysis"/>
    <property type="evidence" value="ECO:0007669"/>
    <property type="project" value="UniProtKB-KW"/>
</dbReference>
<dbReference type="PANTHER" id="PTHR33096">
    <property type="entry name" value="CXC2 DOMAIN-CONTAINING PROTEIN"/>
    <property type="match status" value="1"/>
</dbReference>
<keyword evidence="4" id="KW-0175">Coiled coil</keyword>
<feature type="region of interest" description="Disordered" evidence="5">
    <location>
        <begin position="370"/>
        <end position="403"/>
    </location>
</feature>
<evidence type="ECO:0000313" key="8">
    <source>
        <dbReference type="Proteomes" id="UP001295794"/>
    </source>
</evidence>
<reference evidence="7" key="1">
    <citation type="submission" date="2023-11" db="EMBL/GenBank/DDBJ databases">
        <authorList>
            <person name="De Vega J J."/>
            <person name="De Vega J J."/>
        </authorList>
    </citation>
    <scope>NUCLEOTIDE SEQUENCE</scope>
</reference>
<feature type="compositionally biased region" description="Pro residues" evidence="5">
    <location>
        <begin position="377"/>
        <end position="395"/>
    </location>
</feature>
<evidence type="ECO:0000256" key="5">
    <source>
        <dbReference type="SAM" id="MobiDB-lite"/>
    </source>
</evidence>
<evidence type="ECO:0000313" key="7">
    <source>
        <dbReference type="EMBL" id="CAK5267112.1"/>
    </source>
</evidence>
<keyword evidence="8" id="KW-1185">Reference proteome</keyword>
<evidence type="ECO:0000256" key="3">
    <source>
        <dbReference type="ARBA" id="ARBA00022801"/>
    </source>
</evidence>
<sequence length="731" mass="82328">MQAARRIATLDEFVSFVNREGITSLGSWIERQRNKNIPQKYNQATRRISTAGVTIVDLRSHWQAQLTAQVSLQSSPPVRVQRELGKIVSLQNQIEDIDDTLEQLQKTIDDRQSSNSAHIAIKDLQCTHSKLSEQAVHLYTSLDLETHYPELAGLPFEFVQTLLLMRDLKIQIRKQAIGTFLEWENLDRAVQGRREPLGTKLHQAARKALSKRQPALHRLIDKFNSFCSRLEEIQPPHCSVPIPLPLPTKLNELKSHTNLFEDIWITPSEGGVPLWLCDENVRQGISSLHVLDRCHEEDLRLSRESENMLRWIDQESLLLASAKERHSNHILHHELEQEAKFLSRVSSRWRRQLQIPQPLLLAIDPRLTTHSQNSAPAAPPAAPPAASPAAPPVSPPAAALPSDPAVNLSMVEPVEDDMNESPWADSENISPDEVEACPSDSEEALAVTDMMETDDDEDTATLKRDHCHVQVSWASLAKSRSTCDTHFVRDLTAHVTRFPVIRDLQPRVVALPGNLPTIVVDPNDLALLTDSTARLNGHILNGVSAAVLSWCMQPFSLHAQSAQRCALLSTYDLHRVRFNAPDKAIWKSLAPTEYWKKSVWIVPVHRQAQEHWALVIVLVHEQKLLLFDSLAQKRPWYTDTKNIMLLVTRMTLLAHRNGHSLPLSMDGEAWTAEPMISIAVQCNSYDCGVWVLVMIAAVLRGMLGSNITEPEIPFLRHTLTNFMLTLPCKSS</sequence>
<accession>A0AAD2H184</accession>
<dbReference type="EMBL" id="CAVNYO010000116">
    <property type="protein sequence ID" value="CAK5267112.1"/>
    <property type="molecule type" value="Genomic_DNA"/>
</dbReference>
<evidence type="ECO:0000256" key="4">
    <source>
        <dbReference type="SAM" id="Coils"/>
    </source>
</evidence>
<dbReference type="Pfam" id="PF02902">
    <property type="entry name" value="Peptidase_C48"/>
    <property type="match status" value="1"/>
</dbReference>
<gene>
    <name evidence="7" type="ORF">MYCIT1_LOCUS9357</name>
</gene>
<dbReference type="AlphaFoldDB" id="A0AAD2H184"/>
<protein>
    <recommendedName>
        <fullName evidence="6">Ubiquitin-like protease family profile domain-containing protein</fullName>
    </recommendedName>
</protein>
<dbReference type="InterPro" id="IPR038765">
    <property type="entry name" value="Papain-like_cys_pep_sf"/>
</dbReference>
<dbReference type="GO" id="GO:0019783">
    <property type="term" value="F:ubiquitin-like protein peptidase activity"/>
    <property type="evidence" value="ECO:0007669"/>
    <property type="project" value="UniProtKB-ARBA"/>
</dbReference>
<dbReference type="GO" id="GO:0008234">
    <property type="term" value="F:cysteine-type peptidase activity"/>
    <property type="evidence" value="ECO:0007669"/>
    <property type="project" value="InterPro"/>
</dbReference>
<comment type="caution">
    <text evidence="7">The sequence shown here is derived from an EMBL/GenBank/DDBJ whole genome shotgun (WGS) entry which is preliminary data.</text>
</comment>
<proteinExistence type="inferred from homology"/>
<dbReference type="Proteomes" id="UP001295794">
    <property type="component" value="Unassembled WGS sequence"/>
</dbReference>
<name>A0AAD2H184_9AGAR</name>
<keyword evidence="3" id="KW-0378">Hydrolase</keyword>
<dbReference type="SUPFAM" id="SSF54001">
    <property type="entry name" value="Cysteine proteinases"/>
    <property type="match status" value="1"/>
</dbReference>
<dbReference type="InterPro" id="IPR003653">
    <property type="entry name" value="Peptidase_C48_C"/>
</dbReference>
<feature type="domain" description="Ubiquitin-like protease family profile" evidence="6">
    <location>
        <begin position="518"/>
        <end position="698"/>
    </location>
</feature>
<organism evidence="7 8">
    <name type="scientific">Mycena citricolor</name>
    <dbReference type="NCBI Taxonomy" id="2018698"/>
    <lineage>
        <taxon>Eukaryota</taxon>
        <taxon>Fungi</taxon>
        <taxon>Dikarya</taxon>
        <taxon>Basidiomycota</taxon>
        <taxon>Agaricomycotina</taxon>
        <taxon>Agaricomycetes</taxon>
        <taxon>Agaricomycetidae</taxon>
        <taxon>Agaricales</taxon>
        <taxon>Marasmiineae</taxon>
        <taxon>Mycenaceae</taxon>
        <taxon>Mycena</taxon>
    </lineage>
</organism>
<keyword evidence="2" id="KW-0645">Protease</keyword>
<dbReference type="Gene3D" id="3.40.395.10">
    <property type="entry name" value="Adenoviral Proteinase, Chain A"/>
    <property type="match status" value="1"/>
</dbReference>
<dbReference type="PROSITE" id="PS50600">
    <property type="entry name" value="ULP_PROTEASE"/>
    <property type="match status" value="1"/>
</dbReference>
<evidence type="ECO:0000256" key="2">
    <source>
        <dbReference type="ARBA" id="ARBA00022670"/>
    </source>
</evidence>
<dbReference type="PANTHER" id="PTHR33096:SF1">
    <property type="entry name" value="CXC1-LIKE CYSTEINE CLUSTER ASSOCIATED WITH KDZ TRANSPOSASES DOMAIN-CONTAINING PROTEIN"/>
    <property type="match status" value="1"/>
</dbReference>
<evidence type="ECO:0000259" key="6">
    <source>
        <dbReference type="PROSITE" id="PS50600"/>
    </source>
</evidence>
<evidence type="ECO:0000256" key="1">
    <source>
        <dbReference type="ARBA" id="ARBA00005234"/>
    </source>
</evidence>
<feature type="coiled-coil region" evidence="4">
    <location>
        <begin position="87"/>
        <end position="114"/>
    </location>
</feature>